<comment type="function">
    <text evidence="10 12">Specifically methylates the N3 position of the uracil ring of uridine 1498 (m3U1498) in 16S rRNA. Acts on the fully assembled 30S ribosomal subunit.</text>
</comment>
<comment type="similarity">
    <text evidence="2 12">Belongs to the RNA methyltransferase RsmE family.</text>
</comment>
<name>A0A1U7HLC1_9CHRO</name>
<feature type="domain" description="Ribosomal RNA small subunit methyltransferase E methyltransferase" evidence="13">
    <location>
        <begin position="71"/>
        <end position="229"/>
    </location>
</feature>
<dbReference type="InterPro" id="IPR046886">
    <property type="entry name" value="RsmE_MTase_dom"/>
</dbReference>
<dbReference type="PANTHER" id="PTHR30027">
    <property type="entry name" value="RIBOSOMAL RNA SMALL SUBUNIT METHYLTRANSFERASE E"/>
    <property type="match status" value="1"/>
</dbReference>
<dbReference type="EMBL" id="MRCC01000013">
    <property type="protein sequence ID" value="OKH24325.1"/>
    <property type="molecule type" value="Genomic_DNA"/>
</dbReference>
<evidence type="ECO:0000259" key="13">
    <source>
        <dbReference type="Pfam" id="PF04452"/>
    </source>
</evidence>
<dbReference type="CDD" id="cd18084">
    <property type="entry name" value="RsmE-like"/>
    <property type="match status" value="1"/>
</dbReference>
<dbReference type="OrthoDB" id="9815641at2"/>
<dbReference type="SUPFAM" id="SSF88697">
    <property type="entry name" value="PUA domain-like"/>
    <property type="match status" value="1"/>
</dbReference>
<evidence type="ECO:0000256" key="12">
    <source>
        <dbReference type="PIRNR" id="PIRNR015601"/>
    </source>
</evidence>
<evidence type="ECO:0000313" key="16">
    <source>
        <dbReference type="Proteomes" id="UP000185984"/>
    </source>
</evidence>
<evidence type="ECO:0000256" key="8">
    <source>
        <dbReference type="ARBA" id="ARBA00022679"/>
    </source>
</evidence>
<reference evidence="15 16" key="1">
    <citation type="submission" date="2016-11" db="EMBL/GenBank/DDBJ databases">
        <title>Draft Genome Sequences of Nine Cyanobacterial Strains from Diverse Habitats.</title>
        <authorList>
            <person name="Zhu T."/>
            <person name="Hou S."/>
            <person name="Lu X."/>
            <person name="Hess W.R."/>
        </authorList>
    </citation>
    <scope>NUCLEOTIDE SEQUENCE [LARGE SCALE GENOMIC DNA]</scope>
    <source>
        <strain evidence="15 16">5.2 s.c.1</strain>
    </source>
</reference>
<dbReference type="NCBIfam" id="NF008697">
    <property type="entry name" value="PRK11713.4-1"/>
    <property type="match status" value="1"/>
</dbReference>
<keyword evidence="7 12" id="KW-0489">Methyltransferase</keyword>
<dbReference type="AlphaFoldDB" id="A0A1U7HLC1"/>
<sequence>MGQLQRLAIAPTQLHNEQILLANEQQHYLHRVLRLREGDHFIAMDGTGNSWLAVLSGNYAQILESIVVESELKVAVNLILALPKGNGFDEVVRCCTEIGVSCIMPVLSDRTLLQPSPQKLERWRRIAKEAAEQSERSLIPTILEPVPLHQALAAATSRQLYFCVARRNYPHLKTLLTATSTEITIAIGPEGGWTTPEIEGAIAAEFQLVSLGRRVLRAVTAPIVAMSLVSAAFDG</sequence>
<protein>
    <recommendedName>
        <fullName evidence="4 12">Ribosomal RNA small subunit methyltransferase E</fullName>
        <ecNumber evidence="3 12">2.1.1.193</ecNumber>
    </recommendedName>
</protein>
<evidence type="ECO:0000256" key="11">
    <source>
        <dbReference type="ARBA" id="ARBA00047944"/>
    </source>
</evidence>
<organism evidence="15 16">
    <name type="scientific">Chroogloeocystis siderophila 5.2 s.c.1</name>
    <dbReference type="NCBI Taxonomy" id="247279"/>
    <lineage>
        <taxon>Bacteria</taxon>
        <taxon>Bacillati</taxon>
        <taxon>Cyanobacteriota</taxon>
        <taxon>Cyanophyceae</taxon>
        <taxon>Oscillatoriophycideae</taxon>
        <taxon>Chroococcales</taxon>
        <taxon>Chroococcaceae</taxon>
        <taxon>Chroogloeocystis</taxon>
    </lineage>
</organism>
<dbReference type="GO" id="GO:0070042">
    <property type="term" value="F:rRNA (uridine-N3-)-methyltransferase activity"/>
    <property type="evidence" value="ECO:0007669"/>
    <property type="project" value="TreeGrafter"/>
</dbReference>
<evidence type="ECO:0000313" key="15">
    <source>
        <dbReference type="EMBL" id="OKH24325.1"/>
    </source>
</evidence>
<evidence type="ECO:0000256" key="6">
    <source>
        <dbReference type="ARBA" id="ARBA00022552"/>
    </source>
</evidence>
<evidence type="ECO:0000259" key="14">
    <source>
        <dbReference type="Pfam" id="PF20260"/>
    </source>
</evidence>
<evidence type="ECO:0000256" key="7">
    <source>
        <dbReference type="ARBA" id="ARBA00022603"/>
    </source>
</evidence>
<dbReference type="PANTHER" id="PTHR30027:SF3">
    <property type="entry name" value="16S RRNA (URACIL(1498)-N(3))-METHYLTRANSFERASE"/>
    <property type="match status" value="1"/>
</dbReference>
<dbReference type="Pfam" id="PF20260">
    <property type="entry name" value="PUA_4"/>
    <property type="match status" value="1"/>
</dbReference>
<dbReference type="InterPro" id="IPR015947">
    <property type="entry name" value="PUA-like_sf"/>
</dbReference>
<dbReference type="InterPro" id="IPR046887">
    <property type="entry name" value="RsmE_PUA-like"/>
</dbReference>
<evidence type="ECO:0000256" key="2">
    <source>
        <dbReference type="ARBA" id="ARBA00005528"/>
    </source>
</evidence>
<evidence type="ECO:0000256" key="5">
    <source>
        <dbReference type="ARBA" id="ARBA00022490"/>
    </source>
</evidence>
<keyword evidence="8 12" id="KW-0808">Transferase</keyword>
<dbReference type="PIRSF" id="PIRSF015601">
    <property type="entry name" value="MTase_slr0722"/>
    <property type="match status" value="1"/>
</dbReference>
<keyword evidence="5 12" id="KW-0963">Cytoplasm</keyword>
<dbReference type="InterPro" id="IPR029028">
    <property type="entry name" value="Alpha/beta_knot_MTases"/>
</dbReference>
<dbReference type="InterPro" id="IPR006700">
    <property type="entry name" value="RsmE"/>
</dbReference>
<comment type="catalytic activity">
    <reaction evidence="11 12">
        <text>uridine(1498) in 16S rRNA + S-adenosyl-L-methionine = N(3)-methyluridine(1498) in 16S rRNA + S-adenosyl-L-homocysteine + H(+)</text>
        <dbReference type="Rhea" id="RHEA:42920"/>
        <dbReference type="Rhea" id="RHEA-COMP:10283"/>
        <dbReference type="Rhea" id="RHEA-COMP:10284"/>
        <dbReference type="ChEBI" id="CHEBI:15378"/>
        <dbReference type="ChEBI" id="CHEBI:57856"/>
        <dbReference type="ChEBI" id="CHEBI:59789"/>
        <dbReference type="ChEBI" id="CHEBI:65315"/>
        <dbReference type="ChEBI" id="CHEBI:74502"/>
        <dbReference type="EC" id="2.1.1.193"/>
    </reaction>
</comment>
<keyword evidence="6 12" id="KW-0698">rRNA processing</keyword>
<dbReference type="SUPFAM" id="SSF75217">
    <property type="entry name" value="alpha/beta knot"/>
    <property type="match status" value="1"/>
</dbReference>
<dbReference type="Gene3D" id="3.40.1280.10">
    <property type="match status" value="1"/>
</dbReference>
<comment type="caution">
    <text evidence="15">The sequence shown here is derived from an EMBL/GenBank/DDBJ whole genome shotgun (WGS) entry which is preliminary data.</text>
</comment>
<dbReference type="NCBIfam" id="TIGR00046">
    <property type="entry name" value="RsmE family RNA methyltransferase"/>
    <property type="match status" value="1"/>
</dbReference>
<evidence type="ECO:0000256" key="4">
    <source>
        <dbReference type="ARBA" id="ARBA00013673"/>
    </source>
</evidence>
<proteinExistence type="inferred from homology"/>
<dbReference type="STRING" id="247279.NIES1031_16195"/>
<evidence type="ECO:0000256" key="10">
    <source>
        <dbReference type="ARBA" id="ARBA00025699"/>
    </source>
</evidence>
<dbReference type="Proteomes" id="UP000185984">
    <property type="component" value="Unassembled WGS sequence"/>
</dbReference>
<dbReference type="RefSeq" id="WP_073550553.1">
    <property type="nucleotide sequence ID" value="NZ_CAWMVK010000005.1"/>
</dbReference>
<dbReference type="EC" id="2.1.1.193" evidence="3 12"/>
<keyword evidence="9 12" id="KW-0949">S-adenosyl-L-methionine</keyword>
<accession>A0A1U7HLC1</accession>
<feature type="domain" description="Ribosomal RNA small subunit methyltransferase E PUA-like" evidence="14">
    <location>
        <begin position="22"/>
        <end position="56"/>
    </location>
</feature>
<evidence type="ECO:0000256" key="1">
    <source>
        <dbReference type="ARBA" id="ARBA00004496"/>
    </source>
</evidence>
<dbReference type="Pfam" id="PF04452">
    <property type="entry name" value="Methyltrans_RNA"/>
    <property type="match status" value="1"/>
</dbReference>
<dbReference type="InterPro" id="IPR029026">
    <property type="entry name" value="tRNA_m1G_MTases_N"/>
</dbReference>
<evidence type="ECO:0000256" key="3">
    <source>
        <dbReference type="ARBA" id="ARBA00012328"/>
    </source>
</evidence>
<evidence type="ECO:0000256" key="9">
    <source>
        <dbReference type="ARBA" id="ARBA00022691"/>
    </source>
</evidence>
<gene>
    <name evidence="15" type="ORF">NIES1031_16195</name>
</gene>
<keyword evidence="16" id="KW-1185">Reference proteome</keyword>
<dbReference type="GO" id="GO:0070475">
    <property type="term" value="P:rRNA base methylation"/>
    <property type="evidence" value="ECO:0007669"/>
    <property type="project" value="TreeGrafter"/>
</dbReference>
<dbReference type="GO" id="GO:0005737">
    <property type="term" value="C:cytoplasm"/>
    <property type="evidence" value="ECO:0007669"/>
    <property type="project" value="UniProtKB-SubCell"/>
</dbReference>
<comment type="subcellular location">
    <subcellularLocation>
        <location evidence="1 12">Cytoplasm</location>
    </subcellularLocation>
</comment>